<proteinExistence type="predicted"/>
<dbReference type="SUPFAM" id="SSF53474">
    <property type="entry name" value="alpha/beta-Hydrolases"/>
    <property type="match status" value="1"/>
</dbReference>
<comment type="caution">
    <text evidence="2">The sequence shown here is derived from an EMBL/GenBank/DDBJ whole genome shotgun (WGS) entry which is preliminary data.</text>
</comment>
<gene>
    <name evidence="2" type="ORF">C6P46_006861</name>
</gene>
<reference evidence="2 3" key="1">
    <citation type="submission" date="2020-11" db="EMBL/GenBank/DDBJ databases">
        <title>Kefir isolates.</title>
        <authorList>
            <person name="Marcisauskas S."/>
            <person name="Kim Y."/>
            <person name="Blasche S."/>
        </authorList>
    </citation>
    <scope>NUCLEOTIDE SEQUENCE [LARGE SCALE GENOMIC DNA]</scope>
    <source>
        <strain evidence="2 3">KR</strain>
    </source>
</reference>
<dbReference type="PANTHER" id="PTHR47842:SF1">
    <property type="entry name" value="DUF676 DOMAIN-CONTAINING PROTEIN"/>
    <property type="match status" value="1"/>
</dbReference>
<dbReference type="InterPro" id="IPR029058">
    <property type="entry name" value="AB_hydrolase_fold"/>
</dbReference>
<organism evidence="2 3">
    <name type="scientific">Rhodotorula mucilaginosa</name>
    <name type="common">Yeast</name>
    <name type="synonym">Rhodotorula rubra</name>
    <dbReference type="NCBI Taxonomy" id="5537"/>
    <lineage>
        <taxon>Eukaryota</taxon>
        <taxon>Fungi</taxon>
        <taxon>Dikarya</taxon>
        <taxon>Basidiomycota</taxon>
        <taxon>Pucciniomycotina</taxon>
        <taxon>Microbotryomycetes</taxon>
        <taxon>Sporidiobolales</taxon>
        <taxon>Sporidiobolaceae</taxon>
        <taxon>Rhodotorula</taxon>
    </lineage>
</organism>
<dbReference type="Proteomes" id="UP000777482">
    <property type="component" value="Unassembled WGS sequence"/>
</dbReference>
<feature type="region of interest" description="Disordered" evidence="1">
    <location>
        <begin position="89"/>
        <end position="131"/>
    </location>
</feature>
<evidence type="ECO:0000256" key="1">
    <source>
        <dbReference type="SAM" id="MobiDB-lite"/>
    </source>
</evidence>
<sequence length="603" mass="64431">MRGGAGHQQAAAEPAASPPEQPPKARRGAFLYPAAQHESKAREKYAEMSARSTRSDRIWLQHEFLLSRASRDERRNKVENPHSARKAVNAVCERGGANSRPCIDKEKVPPRSAGRRSDAAGWQSVGGVGNSIRRGADSSVTACIAGKSSGALRVFQQVGLGPAGGRQCPLEPQRRPSPPSKSPAIATRDGARDRFRLALITLEENHQSTPATMADAVPAKPTQDLVLAVFLHGFKGGADTFAAFPNRLQNTMMARGIGFEPVVYPPYDTRGELIVAVDNHVTWLTDLVAEKTAEYRQAGGTGPVRVILFGHSMGGLVISDTLLKTLSSASIPILGLIAYDSPLLGLNPAVFKSTFDKALDYASKGQAALAALGAGYGFFRSATSSSNANSASSTSSKTTASSSRSASKSSKDGKQVSVPPPAESPSATPGSNWLSLPYLAAAGLTGAAAAAFGAAYYNRDTLAQHWTWATSHLSFVGELWKQEELERRLEMVVAAREKGIGFHNFYTLIPAKGTLPDRTFLILPHSAPLRAHFSPAPDTLASDEIHAHMDMFDKSDGLYQLAQETAALVQDWVDQARKGRMGYWKGEDQGMGAAGSVEKERVV</sequence>
<feature type="region of interest" description="Disordered" evidence="1">
    <location>
        <begin position="384"/>
        <end position="429"/>
    </location>
</feature>
<dbReference type="OrthoDB" id="442243at2759"/>
<dbReference type="AlphaFoldDB" id="A0A9P6W806"/>
<feature type="region of interest" description="Disordered" evidence="1">
    <location>
        <begin position="1"/>
        <end position="54"/>
    </location>
</feature>
<protein>
    <recommendedName>
        <fullName evidence="4">GPI inositol-deacylase</fullName>
    </recommendedName>
</protein>
<dbReference type="Gene3D" id="3.40.50.1820">
    <property type="entry name" value="alpha/beta hydrolase"/>
    <property type="match status" value="1"/>
</dbReference>
<feature type="compositionally biased region" description="Basic and acidic residues" evidence="1">
    <location>
        <begin position="37"/>
        <end position="46"/>
    </location>
</feature>
<feature type="compositionally biased region" description="Low complexity" evidence="1">
    <location>
        <begin position="384"/>
        <end position="408"/>
    </location>
</feature>
<name>A0A9P6W806_RHOMI</name>
<dbReference type="EMBL" id="PUHQ01000009">
    <property type="protein sequence ID" value="KAG0665414.1"/>
    <property type="molecule type" value="Genomic_DNA"/>
</dbReference>
<evidence type="ECO:0000313" key="2">
    <source>
        <dbReference type="EMBL" id="KAG0665414.1"/>
    </source>
</evidence>
<accession>A0A9P6W806</accession>
<feature type="region of interest" description="Disordered" evidence="1">
    <location>
        <begin position="163"/>
        <end position="186"/>
    </location>
</feature>
<keyword evidence="3" id="KW-1185">Reference proteome</keyword>
<dbReference type="PANTHER" id="PTHR47842">
    <property type="entry name" value="EXPRESSED PROTEIN"/>
    <property type="match status" value="1"/>
</dbReference>
<evidence type="ECO:0008006" key="4">
    <source>
        <dbReference type="Google" id="ProtNLM"/>
    </source>
</evidence>
<evidence type="ECO:0000313" key="3">
    <source>
        <dbReference type="Proteomes" id="UP000777482"/>
    </source>
</evidence>